<name>A0A699VSE1_TANCI</name>
<accession>A0A699VSE1</accession>
<feature type="non-terminal residue" evidence="1">
    <location>
        <position position="1"/>
    </location>
</feature>
<evidence type="ECO:0000313" key="1">
    <source>
        <dbReference type="EMBL" id="GFD36388.1"/>
    </source>
</evidence>
<organism evidence="1">
    <name type="scientific">Tanacetum cinerariifolium</name>
    <name type="common">Dalmatian daisy</name>
    <name type="synonym">Chrysanthemum cinerariifolium</name>
    <dbReference type="NCBI Taxonomy" id="118510"/>
    <lineage>
        <taxon>Eukaryota</taxon>
        <taxon>Viridiplantae</taxon>
        <taxon>Streptophyta</taxon>
        <taxon>Embryophyta</taxon>
        <taxon>Tracheophyta</taxon>
        <taxon>Spermatophyta</taxon>
        <taxon>Magnoliopsida</taxon>
        <taxon>eudicotyledons</taxon>
        <taxon>Gunneridae</taxon>
        <taxon>Pentapetalae</taxon>
        <taxon>asterids</taxon>
        <taxon>campanulids</taxon>
        <taxon>Asterales</taxon>
        <taxon>Asteraceae</taxon>
        <taxon>Asteroideae</taxon>
        <taxon>Anthemideae</taxon>
        <taxon>Anthemidinae</taxon>
        <taxon>Tanacetum</taxon>
    </lineage>
</organism>
<gene>
    <name evidence="1" type="ORF">Tci_908357</name>
</gene>
<dbReference type="EMBL" id="BKCJ011471074">
    <property type="protein sequence ID" value="GFD36388.1"/>
    <property type="molecule type" value="Genomic_DNA"/>
</dbReference>
<protein>
    <submittedName>
        <fullName evidence="1">Uncharacterized protein</fullName>
    </submittedName>
</protein>
<comment type="caution">
    <text evidence="1">The sequence shown here is derived from an EMBL/GenBank/DDBJ whole genome shotgun (WGS) entry which is preliminary data.</text>
</comment>
<dbReference type="AlphaFoldDB" id="A0A699VSE1"/>
<reference evidence="1" key="1">
    <citation type="journal article" date="2019" name="Sci. Rep.">
        <title>Draft genome of Tanacetum cinerariifolium, the natural source of mosquito coil.</title>
        <authorList>
            <person name="Yamashiro T."/>
            <person name="Shiraishi A."/>
            <person name="Satake H."/>
            <person name="Nakayama K."/>
        </authorList>
    </citation>
    <scope>NUCLEOTIDE SEQUENCE</scope>
</reference>
<proteinExistence type="predicted"/>
<sequence>VGFVHRLRAESLGQRQAGHGDILSGVPEAVEDHDGFVTHLTLDRLRVDQVDDGPAAQQIHRTLNGRDLVGQTVMRRVDDFQQSAGQAGVLCDQPGDHTQIRVGHVLLHLQINHDLRLGRNADALQRLLDLLGSKLLGHKYTLKVRGRF</sequence>